<dbReference type="Proteomes" id="UP001632038">
    <property type="component" value="Unassembled WGS sequence"/>
</dbReference>
<dbReference type="EMBL" id="JAVIJP010000001">
    <property type="protein sequence ID" value="KAL3655942.1"/>
    <property type="molecule type" value="Genomic_DNA"/>
</dbReference>
<keyword evidence="3" id="KW-1185">Reference proteome</keyword>
<gene>
    <name evidence="2" type="ORF">CASFOL_000338</name>
</gene>
<accession>A0ABD3EQJ9</accession>
<protein>
    <submittedName>
        <fullName evidence="2">Uncharacterized protein</fullName>
    </submittedName>
</protein>
<evidence type="ECO:0000256" key="1">
    <source>
        <dbReference type="SAM" id="Coils"/>
    </source>
</evidence>
<reference evidence="3" key="1">
    <citation type="journal article" date="2024" name="IScience">
        <title>Strigolactones Initiate the Formation of Haustorium-like Structures in Castilleja.</title>
        <authorList>
            <person name="Buerger M."/>
            <person name="Peterson D."/>
            <person name="Chory J."/>
        </authorList>
    </citation>
    <scope>NUCLEOTIDE SEQUENCE [LARGE SCALE GENOMIC DNA]</scope>
</reference>
<evidence type="ECO:0000313" key="2">
    <source>
        <dbReference type="EMBL" id="KAL3655942.1"/>
    </source>
</evidence>
<dbReference type="AlphaFoldDB" id="A0ABD3EQJ9"/>
<keyword evidence="1" id="KW-0175">Coiled coil</keyword>
<proteinExistence type="predicted"/>
<comment type="caution">
    <text evidence="2">The sequence shown here is derived from an EMBL/GenBank/DDBJ whole genome shotgun (WGS) entry which is preliminary data.</text>
</comment>
<organism evidence="2 3">
    <name type="scientific">Castilleja foliolosa</name>
    <dbReference type="NCBI Taxonomy" id="1961234"/>
    <lineage>
        <taxon>Eukaryota</taxon>
        <taxon>Viridiplantae</taxon>
        <taxon>Streptophyta</taxon>
        <taxon>Embryophyta</taxon>
        <taxon>Tracheophyta</taxon>
        <taxon>Spermatophyta</taxon>
        <taxon>Magnoliopsida</taxon>
        <taxon>eudicotyledons</taxon>
        <taxon>Gunneridae</taxon>
        <taxon>Pentapetalae</taxon>
        <taxon>asterids</taxon>
        <taxon>lamiids</taxon>
        <taxon>Lamiales</taxon>
        <taxon>Orobanchaceae</taxon>
        <taxon>Pedicularideae</taxon>
        <taxon>Castillejinae</taxon>
        <taxon>Castilleja</taxon>
    </lineage>
</organism>
<evidence type="ECO:0000313" key="3">
    <source>
        <dbReference type="Proteomes" id="UP001632038"/>
    </source>
</evidence>
<feature type="coiled-coil region" evidence="1">
    <location>
        <begin position="106"/>
        <end position="133"/>
    </location>
</feature>
<name>A0ABD3EQJ9_9LAMI</name>
<sequence length="136" mass="15985">MLDDDDDAADVISLSNIGSRTFPMIIAYLETHAADMDFLKKLMIDVHYLKTEGLKGILAPKLADLLKIRSEKSKYKWLRDHIQSRGWKEESVRDLMKMNWAFVDLQQRCRKRLKELELDLEDMEEQAKKINMRGDL</sequence>